<evidence type="ECO:0000256" key="2">
    <source>
        <dbReference type="ARBA" id="ARBA00022679"/>
    </source>
</evidence>
<dbReference type="PANTHER" id="PTHR46905">
    <property type="entry name" value="RING-H2 FINGER PROTEIN ATL78"/>
    <property type="match status" value="1"/>
</dbReference>
<evidence type="ECO:0000256" key="5">
    <source>
        <dbReference type="ARBA" id="ARBA00022833"/>
    </source>
</evidence>
<dbReference type="Pfam" id="PF13639">
    <property type="entry name" value="zf-RING_2"/>
    <property type="match status" value="1"/>
</dbReference>
<dbReference type="GO" id="GO:0008270">
    <property type="term" value="F:zinc ion binding"/>
    <property type="evidence" value="ECO:0007669"/>
    <property type="project" value="UniProtKB-KW"/>
</dbReference>
<evidence type="ECO:0000256" key="1">
    <source>
        <dbReference type="ARBA" id="ARBA00004167"/>
    </source>
</evidence>
<feature type="domain" description="RING-type" evidence="11">
    <location>
        <begin position="137"/>
        <end position="179"/>
    </location>
</feature>
<comment type="subcellular location">
    <subcellularLocation>
        <location evidence="1">Membrane</location>
        <topology evidence="1">Single-pass membrane protein</topology>
    </subcellularLocation>
</comment>
<feature type="transmembrane region" description="Helical" evidence="10">
    <location>
        <begin position="62"/>
        <end position="83"/>
    </location>
</feature>
<keyword evidence="2" id="KW-0808">Transferase</keyword>
<gene>
    <name evidence="13" type="primary">LOC105038334</name>
</gene>
<keyword evidence="4" id="KW-0479">Metal-binding</keyword>
<dbReference type="PANTHER" id="PTHR46905:SF7">
    <property type="entry name" value="RING-H2 FINGER PROTEIN ATL78"/>
    <property type="match status" value="1"/>
</dbReference>
<dbReference type="GO" id="GO:0016740">
    <property type="term" value="F:transferase activity"/>
    <property type="evidence" value="ECO:0007669"/>
    <property type="project" value="UniProtKB-KW"/>
</dbReference>
<keyword evidence="3 10" id="KW-0812">Transmembrane</keyword>
<keyword evidence="9" id="KW-0863">Zinc-finger</keyword>
<dbReference type="AlphaFoldDB" id="A0A6I9QNW7"/>
<organism evidence="12 13">
    <name type="scientific">Elaeis guineensis var. tenera</name>
    <name type="common">Oil palm</name>
    <dbReference type="NCBI Taxonomy" id="51953"/>
    <lineage>
        <taxon>Eukaryota</taxon>
        <taxon>Viridiplantae</taxon>
        <taxon>Streptophyta</taxon>
        <taxon>Embryophyta</taxon>
        <taxon>Tracheophyta</taxon>
        <taxon>Spermatophyta</taxon>
        <taxon>Magnoliopsida</taxon>
        <taxon>Liliopsida</taxon>
        <taxon>Arecaceae</taxon>
        <taxon>Arecoideae</taxon>
        <taxon>Cocoseae</taxon>
        <taxon>Elaeidinae</taxon>
        <taxon>Elaeis</taxon>
    </lineage>
</organism>
<evidence type="ECO:0000259" key="11">
    <source>
        <dbReference type="PROSITE" id="PS50089"/>
    </source>
</evidence>
<evidence type="ECO:0000256" key="8">
    <source>
        <dbReference type="ARBA" id="ARBA00024209"/>
    </source>
</evidence>
<keyword evidence="12" id="KW-1185">Reference proteome</keyword>
<accession>A0A6I9QNW7</accession>
<dbReference type="OrthoDB" id="8062037at2759"/>
<evidence type="ECO:0000256" key="6">
    <source>
        <dbReference type="ARBA" id="ARBA00022989"/>
    </source>
</evidence>
<keyword evidence="5" id="KW-0862">Zinc</keyword>
<evidence type="ECO:0000256" key="10">
    <source>
        <dbReference type="SAM" id="Phobius"/>
    </source>
</evidence>
<reference evidence="13" key="1">
    <citation type="submission" date="2025-08" db="UniProtKB">
        <authorList>
            <consortium name="RefSeq"/>
        </authorList>
    </citation>
    <scope>IDENTIFICATION</scope>
</reference>
<dbReference type="GO" id="GO:0016020">
    <property type="term" value="C:membrane"/>
    <property type="evidence" value="ECO:0007669"/>
    <property type="project" value="UniProtKB-SubCell"/>
</dbReference>
<evidence type="ECO:0000256" key="7">
    <source>
        <dbReference type="ARBA" id="ARBA00023136"/>
    </source>
</evidence>
<dbReference type="PROSITE" id="PS50089">
    <property type="entry name" value="ZF_RING_2"/>
    <property type="match status" value="1"/>
</dbReference>
<protein>
    <submittedName>
        <fullName evidence="13">RING-H2 finger protein ATL78-like</fullName>
    </submittedName>
</protein>
<dbReference type="InParanoid" id="A0A6I9QNW7"/>
<dbReference type="InterPro" id="IPR001841">
    <property type="entry name" value="Znf_RING"/>
</dbReference>
<comment type="similarity">
    <text evidence="8">Belongs to the RING-type zinc finger family. ATL subfamily.</text>
</comment>
<dbReference type="Proteomes" id="UP000504607">
    <property type="component" value="Chromosome 2"/>
</dbReference>
<keyword evidence="6 10" id="KW-1133">Transmembrane helix</keyword>
<dbReference type="RefSeq" id="XP_010912405.1">
    <property type="nucleotide sequence ID" value="XM_010914103.3"/>
</dbReference>
<dbReference type="InterPro" id="IPR013083">
    <property type="entry name" value="Znf_RING/FYVE/PHD"/>
</dbReference>
<sequence length="221" mass="24121">MSSTSPTSPAIIHSLIRDFYSRRLLFHTPLYKQPTQLSPSWTSPAGSEPDSGRPASSFDANVVMILAVLLCALICALGLNSIVRCALRCSNRIVVVEPDTNPVVRFAQTGLRRKALRALPTQVYSAGVKLDGANTECAICLSDFVPGERVRFLPRCNHGFHVRCIDRWLMARSSCPTCRQCLFCSSPKTSGCTEVNQPGQAPVQAVLVPLEPEGLITNYES</sequence>
<evidence type="ECO:0000313" key="12">
    <source>
        <dbReference type="Proteomes" id="UP000504607"/>
    </source>
</evidence>
<proteinExistence type="inferred from homology"/>
<name>A0A6I9QNW7_ELAGV</name>
<dbReference type="FunFam" id="3.30.40.10:FF:000404">
    <property type="entry name" value="RING-H2 finger protein ATL72-like"/>
    <property type="match status" value="1"/>
</dbReference>
<evidence type="ECO:0000256" key="4">
    <source>
        <dbReference type="ARBA" id="ARBA00022723"/>
    </source>
</evidence>
<evidence type="ECO:0000256" key="3">
    <source>
        <dbReference type="ARBA" id="ARBA00022692"/>
    </source>
</evidence>
<dbReference type="Gene3D" id="3.30.40.10">
    <property type="entry name" value="Zinc/RING finger domain, C3HC4 (zinc finger)"/>
    <property type="match status" value="1"/>
</dbReference>
<keyword evidence="7 10" id="KW-0472">Membrane</keyword>
<dbReference type="UniPathway" id="UPA00143"/>
<dbReference type="GO" id="GO:0016567">
    <property type="term" value="P:protein ubiquitination"/>
    <property type="evidence" value="ECO:0007669"/>
    <property type="project" value="UniProtKB-UniPathway"/>
</dbReference>
<dbReference type="FunCoup" id="A0A6I9QNW7">
    <property type="interactions" value="1"/>
</dbReference>
<evidence type="ECO:0000256" key="9">
    <source>
        <dbReference type="PROSITE-ProRule" id="PRU00175"/>
    </source>
</evidence>
<dbReference type="SMART" id="SM00184">
    <property type="entry name" value="RING"/>
    <property type="match status" value="1"/>
</dbReference>
<dbReference type="SUPFAM" id="SSF57850">
    <property type="entry name" value="RING/U-box"/>
    <property type="match status" value="1"/>
</dbReference>
<dbReference type="CDD" id="cd16461">
    <property type="entry name" value="RING-H2_EL5-like"/>
    <property type="match status" value="1"/>
</dbReference>
<evidence type="ECO:0000313" key="13">
    <source>
        <dbReference type="RefSeq" id="XP_010912405.1"/>
    </source>
</evidence>
<dbReference type="InterPro" id="IPR044602">
    <property type="entry name" value="ATL10/ATL72-79-like"/>
</dbReference>